<keyword evidence="2" id="KW-1185">Reference proteome</keyword>
<protein>
    <submittedName>
        <fullName evidence="1">Uncharacterized protein</fullName>
    </submittedName>
</protein>
<dbReference type="STRING" id="1499966.U14_04148"/>
<sequence length="99" mass="10669">MKAAFMFIAPETDHETHQAVITTPVAELTVVGVKNYQETEMIAKKLVEDGIQVIELCAGFGNNGVAAVNRAIKGQIPVGVVRFDHHPGFGFKSGDALFE</sequence>
<dbReference type="EMBL" id="DF820459">
    <property type="protein sequence ID" value="GAK52891.1"/>
    <property type="molecule type" value="Genomic_DNA"/>
</dbReference>
<organism evidence="1">
    <name type="scientific">Candidatus Moduliflexus flocculans</name>
    <dbReference type="NCBI Taxonomy" id="1499966"/>
    <lineage>
        <taxon>Bacteria</taxon>
        <taxon>Candidatus Moduliflexota</taxon>
        <taxon>Candidatus Moduliflexia</taxon>
        <taxon>Candidatus Moduliflexales</taxon>
        <taxon>Candidatus Moduliflexaceae</taxon>
    </lineage>
</organism>
<dbReference type="InterPro" id="IPR045441">
    <property type="entry name" value="DUF6506"/>
</dbReference>
<accession>A0A0S6W3C9</accession>
<dbReference type="HOGENOM" id="CLU_148741_0_0_0"/>
<name>A0A0S6W3C9_9BACT</name>
<evidence type="ECO:0000313" key="1">
    <source>
        <dbReference type="EMBL" id="GAK52891.1"/>
    </source>
</evidence>
<proteinExistence type="predicted"/>
<evidence type="ECO:0000313" key="2">
    <source>
        <dbReference type="Proteomes" id="UP000030700"/>
    </source>
</evidence>
<reference evidence="1" key="1">
    <citation type="journal article" date="2015" name="PeerJ">
        <title>First genomic representation of candidate bacterial phylum KSB3 points to enhanced environmental sensing as a trigger of wastewater bulking.</title>
        <authorList>
            <person name="Sekiguchi Y."/>
            <person name="Ohashi A."/>
            <person name="Parks D.H."/>
            <person name="Yamauchi T."/>
            <person name="Tyson G.W."/>
            <person name="Hugenholtz P."/>
        </authorList>
    </citation>
    <scope>NUCLEOTIDE SEQUENCE [LARGE SCALE GENOMIC DNA]</scope>
</reference>
<dbReference type="Pfam" id="PF20116">
    <property type="entry name" value="DUF6506"/>
    <property type="match status" value="1"/>
</dbReference>
<dbReference type="Proteomes" id="UP000030700">
    <property type="component" value="Unassembled WGS sequence"/>
</dbReference>
<gene>
    <name evidence="1" type="ORF">U14_04148</name>
</gene>
<dbReference type="AlphaFoldDB" id="A0A0S6W3C9"/>